<dbReference type="Pfam" id="PF08680">
    <property type="entry name" value="DUF1779"/>
    <property type="match status" value="1"/>
</dbReference>
<dbReference type="SUPFAM" id="SSF143842">
    <property type="entry name" value="YwmB-like"/>
    <property type="match status" value="1"/>
</dbReference>
<sequence length="245" mass="27657">MDKIKQMMLIALVFIVVTAVCGKIVEAAIKKPEIEELAAAFHNQGIEVKEWTIYSKKKISMPSENFSENVKRFTQQHRLFKWSIERTSNGWKAAGTKVNKNLGATETLQIISTDTNRQSNSYILYQVQGHGNSRNWANINKHFKKQSFDIFHEYPTIFSCIEGSVDDKMVGVLHLTDALLNEFNAVPLEQLKEKEFASVSAYTARWEQKIPAEQGSMNMQVAVRHGGLGENTTVVAGTPIITTEY</sequence>
<name>A0ABS5LJA2_9BACI</name>
<keyword evidence="2" id="KW-1185">Reference proteome</keyword>
<proteinExistence type="predicted"/>
<accession>A0ABS5LJA2</accession>
<dbReference type="RefSeq" id="WP_211561533.1">
    <property type="nucleotide sequence ID" value="NZ_JAGVRK010000001.1"/>
</dbReference>
<dbReference type="Gene3D" id="3.30.2030.10">
    <property type="entry name" value="YwmB-like"/>
    <property type="match status" value="1"/>
</dbReference>
<evidence type="ECO:0000313" key="1">
    <source>
        <dbReference type="EMBL" id="MBS2970831.1"/>
    </source>
</evidence>
<dbReference type="Proteomes" id="UP000682403">
    <property type="component" value="Unassembled WGS sequence"/>
</dbReference>
<dbReference type="EMBL" id="JAGVRK010000001">
    <property type="protein sequence ID" value="MBS2970831.1"/>
    <property type="molecule type" value="Genomic_DNA"/>
</dbReference>
<evidence type="ECO:0000313" key="2">
    <source>
        <dbReference type="Proteomes" id="UP000682403"/>
    </source>
</evidence>
<gene>
    <name evidence="1" type="ORF">J9317_18990</name>
</gene>
<dbReference type="Gene3D" id="3.30.360.40">
    <property type="entry name" value="YwmB-like"/>
    <property type="match status" value="1"/>
</dbReference>
<reference evidence="1 2" key="1">
    <citation type="submission" date="2021-04" db="EMBL/GenBank/DDBJ databases">
        <title>Metabacillus sp. strain KIGAM252 whole genome sequence.</title>
        <authorList>
            <person name="Seo M.-J."/>
            <person name="Cho E.-S."/>
            <person name="Hwang C.Y."/>
            <person name="Yoon D.J."/>
        </authorList>
    </citation>
    <scope>NUCLEOTIDE SEQUENCE [LARGE SCALE GENOMIC DNA]</scope>
    <source>
        <strain evidence="1 2">KIGAM252</strain>
    </source>
</reference>
<dbReference type="InterPro" id="IPR014794">
    <property type="entry name" value="DUF1779"/>
</dbReference>
<comment type="caution">
    <text evidence="1">The sequence shown here is derived from an EMBL/GenBank/DDBJ whole genome shotgun (WGS) entry which is preliminary data.</text>
</comment>
<protein>
    <submittedName>
        <fullName evidence="1">YwmB family TATA-box binding protein</fullName>
    </submittedName>
</protein>
<dbReference type="InterPro" id="IPR036209">
    <property type="entry name" value="YwmB-like_sf"/>
</dbReference>
<organism evidence="1 2">
    <name type="scientific">Metabacillus flavus</name>
    <dbReference type="NCBI Taxonomy" id="2823519"/>
    <lineage>
        <taxon>Bacteria</taxon>
        <taxon>Bacillati</taxon>
        <taxon>Bacillota</taxon>
        <taxon>Bacilli</taxon>
        <taxon>Bacillales</taxon>
        <taxon>Bacillaceae</taxon>
        <taxon>Metabacillus</taxon>
    </lineage>
</organism>